<dbReference type="InterPro" id="IPR003661">
    <property type="entry name" value="HisK_dim/P_dom"/>
</dbReference>
<dbReference type="Pfam" id="PF00072">
    <property type="entry name" value="Response_reg"/>
    <property type="match status" value="1"/>
</dbReference>
<protein>
    <recommendedName>
        <fullName evidence="3">histidine kinase</fullName>
        <ecNumber evidence="3">2.7.13.3</ecNumber>
    </recommendedName>
</protein>
<evidence type="ECO:0000313" key="18">
    <source>
        <dbReference type="EMBL" id="MFC0560336.1"/>
    </source>
</evidence>
<dbReference type="InterPro" id="IPR011006">
    <property type="entry name" value="CheY-like_superfamily"/>
</dbReference>
<dbReference type="InterPro" id="IPR001789">
    <property type="entry name" value="Sig_transdc_resp-reg_receiver"/>
</dbReference>
<dbReference type="Pfam" id="PF02518">
    <property type="entry name" value="HATPase_c"/>
    <property type="match status" value="1"/>
</dbReference>
<dbReference type="InterPro" id="IPR003594">
    <property type="entry name" value="HATPase_dom"/>
</dbReference>
<dbReference type="Gene3D" id="1.10.287.130">
    <property type="match status" value="1"/>
</dbReference>
<keyword evidence="9" id="KW-0067">ATP-binding</keyword>
<feature type="transmembrane region" description="Helical" evidence="14">
    <location>
        <begin position="187"/>
        <end position="206"/>
    </location>
</feature>
<dbReference type="InterPro" id="IPR005467">
    <property type="entry name" value="His_kinase_dom"/>
</dbReference>
<evidence type="ECO:0000256" key="5">
    <source>
        <dbReference type="ARBA" id="ARBA00022553"/>
    </source>
</evidence>
<dbReference type="Pfam" id="PF13185">
    <property type="entry name" value="GAF_2"/>
    <property type="match status" value="1"/>
</dbReference>
<dbReference type="SMART" id="SM00388">
    <property type="entry name" value="HisKA"/>
    <property type="match status" value="1"/>
</dbReference>
<dbReference type="RefSeq" id="WP_273847204.1">
    <property type="nucleotide sequence ID" value="NZ_JAQQWT010000023.1"/>
</dbReference>
<dbReference type="InterPro" id="IPR003660">
    <property type="entry name" value="HAMP_dom"/>
</dbReference>
<dbReference type="InterPro" id="IPR036097">
    <property type="entry name" value="HisK_dim/P_sf"/>
</dbReference>
<evidence type="ECO:0000256" key="2">
    <source>
        <dbReference type="ARBA" id="ARBA00004651"/>
    </source>
</evidence>
<name>A0ABV6NHX4_9BACI</name>
<evidence type="ECO:0000256" key="11">
    <source>
        <dbReference type="ARBA" id="ARBA00023136"/>
    </source>
</evidence>
<evidence type="ECO:0000313" key="19">
    <source>
        <dbReference type="Proteomes" id="UP001589833"/>
    </source>
</evidence>
<dbReference type="SUPFAM" id="SSF52172">
    <property type="entry name" value="CheY-like"/>
    <property type="match status" value="1"/>
</dbReference>
<evidence type="ECO:0000256" key="9">
    <source>
        <dbReference type="ARBA" id="ARBA00022840"/>
    </source>
</evidence>
<dbReference type="PANTHER" id="PTHR45339">
    <property type="entry name" value="HYBRID SIGNAL TRANSDUCTION HISTIDINE KINASE J"/>
    <property type="match status" value="1"/>
</dbReference>
<accession>A0ABV6NHX4</accession>
<feature type="modified residue" description="4-aspartylphosphate" evidence="12">
    <location>
        <position position="845"/>
    </location>
</feature>
<keyword evidence="14" id="KW-0812">Transmembrane</keyword>
<dbReference type="PROSITE" id="PS50110">
    <property type="entry name" value="RESPONSE_REGULATORY"/>
    <property type="match status" value="1"/>
</dbReference>
<organism evidence="18 19">
    <name type="scientific">Halalkalibacter alkalisediminis</name>
    <dbReference type="NCBI Taxonomy" id="935616"/>
    <lineage>
        <taxon>Bacteria</taxon>
        <taxon>Bacillati</taxon>
        <taxon>Bacillota</taxon>
        <taxon>Bacilli</taxon>
        <taxon>Bacillales</taxon>
        <taxon>Bacillaceae</taxon>
        <taxon>Halalkalibacter</taxon>
    </lineage>
</organism>
<evidence type="ECO:0000256" key="3">
    <source>
        <dbReference type="ARBA" id="ARBA00012438"/>
    </source>
</evidence>
<dbReference type="PROSITE" id="PS50109">
    <property type="entry name" value="HIS_KIN"/>
    <property type="match status" value="1"/>
</dbReference>
<dbReference type="SMART" id="SM00387">
    <property type="entry name" value="HATPase_c"/>
    <property type="match status" value="1"/>
</dbReference>
<evidence type="ECO:0000256" key="13">
    <source>
        <dbReference type="SAM" id="Coils"/>
    </source>
</evidence>
<dbReference type="EMBL" id="JBHLTR010000022">
    <property type="protein sequence ID" value="MFC0560336.1"/>
    <property type="molecule type" value="Genomic_DNA"/>
</dbReference>
<dbReference type="Gene3D" id="6.10.340.10">
    <property type="match status" value="1"/>
</dbReference>
<keyword evidence="19" id="KW-1185">Reference proteome</keyword>
<dbReference type="Gene3D" id="3.30.565.10">
    <property type="entry name" value="Histidine kinase-like ATPase, C-terminal domain"/>
    <property type="match status" value="1"/>
</dbReference>
<sequence length="915" mass="103653">MKFRTKLYTSLGSILIIIAIIVVVLLNLLEQSTVNMHVLVQELNERIDMSADIKYETANIGRQLKETTTDSTGTINKSVLNAWEESHVNLKLATESLEKKDTQEKSQELIAKFKTLHQSYQDLAQQIITIQRLEPDIEIQAALWEEAELTRQRMLQITELLHGLQEQELKNELFRSRDAYNWAVKVIYIYLAVGLVLCISLTIWVIKSITKNLNHVTAVMQSVKNDDVATLPRIKIASKDEFGAIARAFNKMAYTLEEQSKIENELKVEAEEQSWLKTRIAEIATMFPEIKNVQMLTEMVIRKLVPMVGGSWGIFYIKEVEGDKEYYKRSATYAIAKEGKGFEQTFQIGQGLIGQCAIEKRPILLDEIPDGFMKIQTGIGIATPKASIILPVEYEGNVLGVIEIASFGSFSKSQVKLLKEVISNIGVTMVSIANHVKAEKLLQESQVLTEELQAQSEELQVQQEELRTTNEKLEEQYETSEQKKKELEKVREALEEKAQQLELSSQYKSEFLANMSHELRTPLNSLLILAKILSENSNKNLTPKQEEYVRTIYSSGHDLLHLINDILDLAKVESGKLEVVPKEVKTKSIQQFVYRQFSPVARQKNVGLSIQVESNVPEQIFTDEHRLQQILKNLMSNAFKFTEHGSVTLLIQEKQMPDADPKQKLLVFSVSDTGIGIAKEKQNTIFDAFRQADGTTSRQYGGTGLGLSISREIASLLGGSIEIESEEGKGSTFILSIPYLQLDEKVDNTSVNDQEVAAGLEVDLFSESEIEEQDILNEEEVSMIQQKLSLLKDKKILIVDDDTRNVFALTSALEKYEMDIIYAENGIEGIEELVENPDTDLILMDIMMPKMDGFEAIRRIRKLPDFKTLPIIAVTAKAMKHNRDECLEAGATDYISKPIDMDQLLSLIQVWLYRK</sequence>
<keyword evidence="8" id="KW-0418">Kinase</keyword>
<dbReference type="SUPFAM" id="SSF55874">
    <property type="entry name" value="ATPase domain of HSP90 chaperone/DNA topoisomerase II/histidine kinase"/>
    <property type="match status" value="1"/>
</dbReference>
<keyword evidence="5 12" id="KW-0597">Phosphoprotein</keyword>
<evidence type="ECO:0000259" key="15">
    <source>
        <dbReference type="PROSITE" id="PS50109"/>
    </source>
</evidence>
<proteinExistence type="predicted"/>
<dbReference type="CDD" id="cd17546">
    <property type="entry name" value="REC_hyHK_CKI1_RcsC-like"/>
    <property type="match status" value="1"/>
</dbReference>
<keyword evidence="4" id="KW-1003">Cell membrane</keyword>
<dbReference type="Gene3D" id="3.30.450.40">
    <property type="match status" value="1"/>
</dbReference>
<evidence type="ECO:0000259" key="16">
    <source>
        <dbReference type="PROSITE" id="PS50110"/>
    </source>
</evidence>
<reference evidence="18 19" key="1">
    <citation type="submission" date="2024-09" db="EMBL/GenBank/DDBJ databases">
        <authorList>
            <person name="Sun Q."/>
            <person name="Mori K."/>
        </authorList>
    </citation>
    <scope>NUCLEOTIDE SEQUENCE [LARGE SCALE GENOMIC DNA]</scope>
    <source>
        <strain evidence="18 19">NCAIM B.02301</strain>
    </source>
</reference>
<comment type="caution">
    <text evidence="18">The sequence shown here is derived from an EMBL/GenBank/DDBJ whole genome shotgun (WGS) entry which is preliminary data.</text>
</comment>
<dbReference type="SMART" id="SM00448">
    <property type="entry name" value="REC"/>
    <property type="match status" value="1"/>
</dbReference>
<keyword evidence="7" id="KW-0547">Nucleotide-binding</keyword>
<dbReference type="PROSITE" id="PS50885">
    <property type="entry name" value="HAMP"/>
    <property type="match status" value="1"/>
</dbReference>
<comment type="catalytic activity">
    <reaction evidence="1">
        <text>ATP + protein L-histidine = ADP + protein N-phospho-L-histidine.</text>
        <dbReference type="EC" id="2.7.13.3"/>
    </reaction>
</comment>
<dbReference type="PANTHER" id="PTHR45339:SF1">
    <property type="entry name" value="HYBRID SIGNAL TRANSDUCTION HISTIDINE KINASE J"/>
    <property type="match status" value="1"/>
</dbReference>
<dbReference type="InterPro" id="IPR004358">
    <property type="entry name" value="Sig_transdc_His_kin-like_C"/>
</dbReference>
<dbReference type="InterPro" id="IPR029016">
    <property type="entry name" value="GAF-like_dom_sf"/>
</dbReference>
<dbReference type="InterPro" id="IPR036890">
    <property type="entry name" value="HATPase_C_sf"/>
</dbReference>
<evidence type="ECO:0000256" key="10">
    <source>
        <dbReference type="ARBA" id="ARBA00023012"/>
    </source>
</evidence>
<keyword evidence="14" id="KW-1133">Transmembrane helix</keyword>
<dbReference type="EC" id="2.7.13.3" evidence="3"/>
<dbReference type="Proteomes" id="UP001589833">
    <property type="component" value="Unassembled WGS sequence"/>
</dbReference>
<dbReference type="InterPro" id="IPR003018">
    <property type="entry name" value="GAF"/>
</dbReference>
<dbReference type="SUPFAM" id="SSF47384">
    <property type="entry name" value="Homodimeric domain of signal transducing histidine kinase"/>
    <property type="match status" value="1"/>
</dbReference>
<evidence type="ECO:0000256" key="1">
    <source>
        <dbReference type="ARBA" id="ARBA00000085"/>
    </source>
</evidence>
<evidence type="ECO:0000256" key="7">
    <source>
        <dbReference type="ARBA" id="ARBA00022741"/>
    </source>
</evidence>
<dbReference type="CDD" id="cd06225">
    <property type="entry name" value="HAMP"/>
    <property type="match status" value="1"/>
</dbReference>
<dbReference type="SMART" id="SM00304">
    <property type="entry name" value="HAMP"/>
    <property type="match status" value="1"/>
</dbReference>
<feature type="coiled-coil region" evidence="13">
    <location>
        <begin position="438"/>
        <end position="504"/>
    </location>
</feature>
<comment type="subcellular location">
    <subcellularLocation>
        <location evidence="2">Cell membrane</location>
        <topology evidence="2">Multi-pass membrane protein</topology>
    </subcellularLocation>
</comment>
<dbReference type="SUPFAM" id="SSF55781">
    <property type="entry name" value="GAF domain-like"/>
    <property type="match status" value="1"/>
</dbReference>
<gene>
    <name evidence="18" type="ORF">ACFFH4_15095</name>
</gene>
<feature type="domain" description="HAMP" evidence="17">
    <location>
        <begin position="207"/>
        <end position="261"/>
    </location>
</feature>
<dbReference type="Pfam" id="PF00672">
    <property type="entry name" value="HAMP"/>
    <property type="match status" value="1"/>
</dbReference>
<evidence type="ECO:0000256" key="6">
    <source>
        <dbReference type="ARBA" id="ARBA00022679"/>
    </source>
</evidence>
<evidence type="ECO:0000256" key="14">
    <source>
        <dbReference type="SAM" id="Phobius"/>
    </source>
</evidence>
<keyword evidence="10" id="KW-0902">Two-component regulatory system</keyword>
<evidence type="ECO:0000256" key="8">
    <source>
        <dbReference type="ARBA" id="ARBA00022777"/>
    </source>
</evidence>
<dbReference type="PRINTS" id="PR00344">
    <property type="entry name" value="BCTRLSENSOR"/>
</dbReference>
<dbReference type="CDD" id="cd00082">
    <property type="entry name" value="HisKA"/>
    <property type="match status" value="1"/>
</dbReference>
<dbReference type="Pfam" id="PF00512">
    <property type="entry name" value="HisKA"/>
    <property type="match status" value="1"/>
</dbReference>
<dbReference type="Gene3D" id="3.40.50.2300">
    <property type="match status" value="1"/>
</dbReference>
<evidence type="ECO:0000256" key="12">
    <source>
        <dbReference type="PROSITE-ProRule" id="PRU00169"/>
    </source>
</evidence>
<keyword evidence="11 14" id="KW-0472">Membrane</keyword>
<keyword evidence="6" id="KW-0808">Transferase</keyword>
<dbReference type="CDD" id="cd16922">
    <property type="entry name" value="HATPase_EvgS-ArcB-TorS-like"/>
    <property type="match status" value="1"/>
</dbReference>
<evidence type="ECO:0000256" key="4">
    <source>
        <dbReference type="ARBA" id="ARBA00022475"/>
    </source>
</evidence>
<keyword evidence="13" id="KW-0175">Coiled coil</keyword>
<feature type="domain" description="Histidine kinase" evidence="15">
    <location>
        <begin position="514"/>
        <end position="741"/>
    </location>
</feature>
<evidence type="ECO:0000259" key="17">
    <source>
        <dbReference type="PROSITE" id="PS50885"/>
    </source>
</evidence>
<feature type="domain" description="Response regulatory" evidence="16">
    <location>
        <begin position="795"/>
        <end position="912"/>
    </location>
</feature>
<feature type="transmembrane region" description="Helical" evidence="14">
    <location>
        <begin position="7"/>
        <end position="29"/>
    </location>
</feature>